<dbReference type="Gramene" id="KQK86456">
    <property type="protein sequence ID" value="KQK86456"/>
    <property type="gene ID" value="SETIT_040485mg"/>
</dbReference>
<feature type="transmembrane region" description="Helical" evidence="1">
    <location>
        <begin position="12"/>
        <end position="28"/>
    </location>
</feature>
<reference evidence="2" key="2">
    <citation type="submission" date="2018-08" db="UniProtKB">
        <authorList>
            <consortium name="EnsemblPlants"/>
        </authorList>
    </citation>
    <scope>IDENTIFICATION</scope>
    <source>
        <strain evidence="2">Yugu1</strain>
    </source>
</reference>
<dbReference type="EMBL" id="AGNK02005304">
    <property type="status" value="NOT_ANNOTATED_CDS"/>
    <property type="molecule type" value="Genomic_DNA"/>
</dbReference>
<keyword evidence="3" id="KW-1185">Reference proteome</keyword>
<dbReference type="InParanoid" id="K4ANI8"/>
<evidence type="ECO:0000256" key="1">
    <source>
        <dbReference type="SAM" id="Phobius"/>
    </source>
</evidence>
<dbReference type="EnsemblPlants" id="KQK86456">
    <property type="protein sequence ID" value="KQK86456"/>
    <property type="gene ID" value="SETIT_040485mg"/>
</dbReference>
<proteinExistence type="predicted"/>
<accession>K4ANI8</accession>
<dbReference type="Proteomes" id="UP000004995">
    <property type="component" value="Unassembled WGS sequence"/>
</dbReference>
<keyword evidence="1" id="KW-0472">Membrane</keyword>
<dbReference type="AlphaFoldDB" id="K4ANI8"/>
<evidence type="ECO:0000313" key="3">
    <source>
        <dbReference type="Proteomes" id="UP000004995"/>
    </source>
</evidence>
<reference evidence="3" key="1">
    <citation type="journal article" date="2012" name="Nat. Biotechnol.">
        <title>Reference genome sequence of the model plant Setaria.</title>
        <authorList>
            <person name="Bennetzen J.L."/>
            <person name="Schmutz J."/>
            <person name="Wang H."/>
            <person name="Percifield R."/>
            <person name="Hawkins J."/>
            <person name="Pontaroli A.C."/>
            <person name="Estep M."/>
            <person name="Feng L."/>
            <person name="Vaughn J.N."/>
            <person name="Grimwood J."/>
            <person name="Jenkins J."/>
            <person name="Barry K."/>
            <person name="Lindquist E."/>
            <person name="Hellsten U."/>
            <person name="Deshpande S."/>
            <person name="Wang X."/>
            <person name="Wu X."/>
            <person name="Mitros T."/>
            <person name="Triplett J."/>
            <person name="Yang X."/>
            <person name="Ye C.Y."/>
            <person name="Mauro-Herrera M."/>
            <person name="Wang L."/>
            <person name="Li P."/>
            <person name="Sharma M."/>
            <person name="Sharma R."/>
            <person name="Ronald P.C."/>
            <person name="Panaud O."/>
            <person name="Kellogg E.A."/>
            <person name="Brutnell T.P."/>
            <person name="Doust A.N."/>
            <person name="Tuskan G.A."/>
            <person name="Rokhsar D."/>
            <person name="Devos K.M."/>
        </authorList>
    </citation>
    <scope>NUCLEOTIDE SEQUENCE [LARGE SCALE GENOMIC DNA]</scope>
    <source>
        <strain evidence="3">cv. Yugu1</strain>
    </source>
</reference>
<sequence length="30" mass="3503">MTVEYGAHWKSSNFALLSCISFWMFMMGNL</sequence>
<organism evidence="2 3">
    <name type="scientific">Setaria italica</name>
    <name type="common">Foxtail millet</name>
    <name type="synonym">Panicum italicum</name>
    <dbReference type="NCBI Taxonomy" id="4555"/>
    <lineage>
        <taxon>Eukaryota</taxon>
        <taxon>Viridiplantae</taxon>
        <taxon>Streptophyta</taxon>
        <taxon>Embryophyta</taxon>
        <taxon>Tracheophyta</taxon>
        <taxon>Spermatophyta</taxon>
        <taxon>Magnoliopsida</taxon>
        <taxon>Liliopsida</taxon>
        <taxon>Poales</taxon>
        <taxon>Poaceae</taxon>
        <taxon>PACMAD clade</taxon>
        <taxon>Panicoideae</taxon>
        <taxon>Panicodae</taxon>
        <taxon>Paniceae</taxon>
        <taxon>Cenchrinae</taxon>
        <taxon>Setaria</taxon>
    </lineage>
</organism>
<name>K4ANI8_SETIT</name>
<protein>
    <submittedName>
        <fullName evidence="2">Uncharacterized protein</fullName>
    </submittedName>
</protein>
<dbReference type="HOGENOM" id="CLU_3407055_0_0_1"/>
<keyword evidence="1" id="KW-1133">Transmembrane helix</keyword>
<keyword evidence="1" id="KW-0812">Transmembrane</keyword>
<evidence type="ECO:0000313" key="2">
    <source>
        <dbReference type="EnsemblPlants" id="KQK86456"/>
    </source>
</evidence>